<evidence type="ECO:0000313" key="7">
    <source>
        <dbReference type="Proteomes" id="UP001596098"/>
    </source>
</evidence>
<proteinExistence type="inferred from homology"/>
<feature type="transmembrane region" description="Helical" evidence="5">
    <location>
        <begin position="97"/>
        <end position="117"/>
    </location>
</feature>
<evidence type="ECO:0000313" key="6">
    <source>
        <dbReference type="EMBL" id="MFC6153841.1"/>
    </source>
</evidence>
<feature type="transmembrane region" description="Helical" evidence="5">
    <location>
        <begin position="129"/>
        <end position="154"/>
    </location>
</feature>
<dbReference type="EMBL" id="JBHSQI010000004">
    <property type="protein sequence ID" value="MFC6153841.1"/>
    <property type="molecule type" value="Genomic_DNA"/>
</dbReference>
<keyword evidence="5" id="KW-1003">Cell membrane</keyword>
<evidence type="ECO:0000256" key="5">
    <source>
        <dbReference type="RuleBase" id="RU363041"/>
    </source>
</evidence>
<dbReference type="Pfam" id="PF01925">
    <property type="entry name" value="TauE"/>
    <property type="match status" value="1"/>
</dbReference>
<feature type="transmembrane region" description="Helical" evidence="5">
    <location>
        <begin position="213"/>
        <end position="233"/>
    </location>
</feature>
<keyword evidence="2 5" id="KW-0812">Transmembrane</keyword>
<feature type="transmembrane region" description="Helical" evidence="5">
    <location>
        <begin position="73"/>
        <end position="91"/>
    </location>
</feature>
<keyword evidence="3 5" id="KW-1133">Transmembrane helix</keyword>
<keyword evidence="7" id="KW-1185">Reference proteome</keyword>
<dbReference type="InterPro" id="IPR002781">
    <property type="entry name" value="TM_pro_TauE-like"/>
</dbReference>
<keyword evidence="4 5" id="KW-0472">Membrane</keyword>
<comment type="similarity">
    <text evidence="5">Belongs to the 4-toluene sulfonate uptake permease (TSUP) (TC 2.A.102) family.</text>
</comment>
<evidence type="ECO:0000256" key="1">
    <source>
        <dbReference type="ARBA" id="ARBA00004141"/>
    </source>
</evidence>
<dbReference type="Proteomes" id="UP001596098">
    <property type="component" value="Unassembled WGS sequence"/>
</dbReference>
<comment type="subcellular location">
    <subcellularLocation>
        <location evidence="5">Cell membrane</location>
        <topology evidence="5">Multi-pass membrane protein</topology>
    </subcellularLocation>
    <subcellularLocation>
        <location evidence="1">Membrane</location>
        <topology evidence="1">Multi-pass membrane protein</topology>
    </subcellularLocation>
</comment>
<evidence type="ECO:0000256" key="2">
    <source>
        <dbReference type="ARBA" id="ARBA00022692"/>
    </source>
</evidence>
<name>A0ABW1QZN9_9ACTN</name>
<comment type="caution">
    <text evidence="6">The sequence shown here is derived from an EMBL/GenBank/DDBJ whole genome shotgun (WGS) entry which is preliminary data.</text>
</comment>
<gene>
    <name evidence="6" type="ORF">ACFPWU_09220</name>
</gene>
<accession>A0ABW1QZN9</accession>
<reference evidence="7" key="1">
    <citation type="journal article" date="2019" name="Int. J. Syst. Evol. Microbiol.">
        <title>The Global Catalogue of Microorganisms (GCM) 10K type strain sequencing project: providing services to taxonomists for standard genome sequencing and annotation.</title>
        <authorList>
            <consortium name="The Broad Institute Genomics Platform"/>
            <consortium name="The Broad Institute Genome Sequencing Center for Infectious Disease"/>
            <person name="Wu L."/>
            <person name="Ma J."/>
        </authorList>
    </citation>
    <scope>NUCLEOTIDE SEQUENCE [LARGE SCALE GENOMIC DNA]</scope>
    <source>
        <strain evidence="7">DFY28</strain>
    </source>
</reference>
<feature type="transmembrane region" description="Helical" evidence="5">
    <location>
        <begin position="45"/>
        <end position="61"/>
    </location>
</feature>
<organism evidence="6 7">
    <name type="scientific">Nocardioides yefusunii</name>
    <dbReference type="NCBI Taxonomy" id="2500546"/>
    <lineage>
        <taxon>Bacteria</taxon>
        <taxon>Bacillati</taxon>
        <taxon>Actinomycetota</taxon>
        <taxon>Actinomycetes</taxon>
        <taxon>Propionibacteriales</taxon>
        <taxon>Nocardioidaceae</taxon>
        <taxon>Nocardioides</taxon>
    </lineage>
</organism>
<sequence>MTGLLLGLALLGILLGAVAQAATGMGFSLVAAPMLVVLLGPREGVAATLVLGALSSVLPLVRDGRHAQPRTVAGMLVPTLLCTPLVAWAVSDLDVRWMALASGVGIVAAVTLLACGLRSPRLGTPTAAAAAGVASAGLSVVGGVGGAAIGIYAANAGWSPRVARANLHWYFLVQNSATAVLLGAHLPSPAQVATLCTGTAVGMVVATRVADPVIRGGVLALSMAGGLGLIGAAW</sequence>
<evidence type="ECO:0000256" key="3">
    <source>
        <dbReference type="ARBA" id="ARBA00022989"/>
    </source>
</evidence>
<protein>
    <recommendedName>
        <fullName evidence="5">Probable membrane transporter protein</fullName>
    </recommendedName>
</protein>
<dbReference type="RefSeq" id="WP_128219891.1">
    <property type="nucleotide sequence ID" value="NZ_CP034929.1"/>
</dbReference>
<evidence type="ECO:0000256" key="4">
    <source>
        <dbReference type="ARBA" id="ARBA00023136"/>
    </source>
</evidence>